<dbReference type="Pfam" id="PF01846">
    <property type="entry name" value="FF"/>
    <property type="match status" value="2"/>
</dbReference>
<dbReference type="STRING" id="478820.A0A196SHJ2"/>
<dbReference type="SUPFAM" id="SSF51045">
    <property type="entry name" value="WW domain"/>
    <property type="match status" value="2"/>
</dbReference>
<feature type="compositionally biased region" description="Low complexity" evidence="1">
    <location>
        <begin position="93"/>
        <end position="105"/>
    </location>
</feature>
<dbReference type="PANTHER" id="PTHR11864:SF0">
    <property type="entry name" value="PRP40 PRE-MRNA PROCESSING FACTOR 40 HOMOLOG A (YEAST)"/>
    <property type="match status" value="1"/>
</dbReference>
<dbReference type="InterPro" id="IPR036517">
    <property type="entry name" value="FF_domain_sf"/>
</dbReference>
<dbReference type="GO" id="GO:0005685">
    <property type="term" value="C:U1 snRNP"/>
    <property type="evidence" value="ECO:0007669"/>
    <property type="project" value="TreeGrafter"/>
</dbReference>
<protein>
    <submittedName>
        <fullName evidence="4">U1 snRNP-associated protein Usp104</fullName>
    </submittedName>
</protein>
<dbReference type="AlphaFoldDB" id="A0A196SHJ2"/>
<feature type="compositionally biased region" description="Low complexity" evidence="1">
    <location>
        <begin position="15"/>
        <end position="31"/>
    </location>
</feature>
<keyword evidence="5" id="KW-1185">Reference proteome</keyword>
<dbReference type="CDD" id="cd00201">
    <property type="entry name" value="WW"/>
    <property type="match status" value="2"/>
</dbReference>
<evidence type="ECO:0000313" key="5">
    <source>
        <dbReference type="Proteomes" id="UP000078348"/>
    </source>
</evidence>
<comment type="caution">
    <text evidence="4">The sequence shown here is derived from an EMBL/GenBank/DDBJ whole genome shotgun (WGS) entry which is preliminary data.</text>
</comment>
<dbReference type="PANTHER" id="PTHR11864">
    <property type="entry name" value="PRE-MRNA-PROCESSING PROTEIN PRP40"/>
    <property type="match status" value="1"/>
</dbReference>
<dbReference type="SMART" id="SM00456">
    <property type="entry name" value="WW"/>
    <property type="match status" value="2"/>
</dbReference>
<dbReference type="InterPro" id="IPR036020">
    <property type="entry name" value="WW_dom_sf"/>
</dbReference>
<evidence type="ECO:0000256" key="1">
    <source>
        <dbReference type="SAM" id="MobiDB-lite"/>
    </source>
</evidence>
<feature type="compositionally biased region" description="Low complexity" evidence="1">
    <location>
        <begin position="44"/>
        <end position="64"/>
    </location>
</feature>
<reference evidence="4 5" key="1">
    <citation type="submission" date="2016-05" db="EMBL/GenBank/DDBJ databases">
        <title>Nuclear genome of Blastocystis sp. subtype 1 NandII.</title>
        <authorList>
            <person name="Gentekaki E."/>
            <person name="Curtis B."/>
            <person name="Stairs C."/>
            <person name="Eme L."/>
            <person name="Herman E."/>
            <person name="Klimes V."/>
            <person name="Arias M.C."/>
            <person name="Elias M."/>
            <person name="Hilliou F."/>
            <person name="Klute M."/>
            <person name="Malik S.-B."/>
            <person name="Pightling A."/>
            <person name="Rachubinski R."/>
            <person name="Salas D."/>
            <person name="Schlacht A."/>
            <person name="Suga H."/>
            <person name="Archibald J."/>
            <person name="Ball S.G."/>
            <person name="Clark G."/>
            <person name="Dacks J."/>
            <person name="Van Der Giezen M."/>
            <person name="Tsaousis A."/>
            <person name="Roger A."/>
        </authorList>
    </citation>
    <scope>NUCLEOTIDE SEQUENCE [LARGE SCALE GENOMIC DNA]</scope>
    <source>
        <strain evidence="5">ATCC 50177 / NandII</strain>
    </source>
</reference>
<dbReference type="PROSITE" id="PS51676">
    <property type="entry name" value="FF"/>
    <property type="match status" value="1"/>
</dbReference>
<dbReference type="GO" id="GO:0003723">
    <property type="term" value="F:RNA binding"/>
    <property type="evidence" value="ECO:0007669"/>
    <property type="project" value="TreeGrafter"/>
</dbReference>
<dbReference type="Gene3D" id="1.10.10.440">
    <property type="entry name" value="FF domain"/>
    <property type="match status" value="4"/>
</dbReference>
<dbReference type="SMART" id="SM00441">
    <property type="entry name" value="FF"/>
    <property type="match status" value="4"/>
</dbReference>
<feature type="compositionally biased region" description="Polar residues" evidence="1">
    <location>
        <begin position="76"/>
        <end position="92"/>
    </location>
</feature>
<feature type="compositionally biased region" description="Basic and acidic residues" evidence="1">
    <location>
        <begin position="34"/>
        <end position="43"/>
    </location>
</feature>
<dbReference type="InterPro" id="IPR002713">
    <property type="entry name" value="FF_domain"/>
</dbReference>
<dbReference type="InterPro" id="IPR001202">
    <property type="entry name" value="WW_dom"/>
</dbReference>
<feature type="domain" description="WW" evidence="2">
    <location>
        <begin position="198"/>
        <end position="228"/>
    </location>
</feature>
<feature type="domain" description="FF" evidence="3">
    <location>
        <begin position="369"/>
        <end position="424"/>
    </location>
</feature>
<feature type="domain" description="WW" evidence="2">
    <location>
        <begin position="154"/>
        <end position="187"/>
    </location>
</feature>
<feature type="region of interest" description="Disordered" evidence="1">
    <location>
        <begin position="1"/>
        <end position="144"/>
    </location>
</feature>
<dbReference type="Proteomes" id="UP000078348">
    <property type="component" value="Unassembled WGS sequence"/>
</dbReference>
<dbReference type="GO" id="GO:0045292">
    <property type="term" value="P:mRNA cis splicing, via spliceosome"/>
    <property type="evidence" value="ECO:0007669"/>
    <property type="project" value="InterPro"/>
</dbReference>
<dbReference type="PROSITE" id="PS01159">
    <property type="entry name" value="WW_DOMAIN_1"/>
    <property type="match status" value="1"/>
</dbReference>
<evidence type="ECO:0000313" key="4">
    <source>
        <dbReference type="EMBL" id="OAO15434.1"/>
    </source>
</evidence>
<dbReference type="InterPro" id="IPR039726">
    <property type="entry name" value="Prp40-like"/>
</dbReference>
<organism evidence="4 5">
    <name type="scientific">Blastocystis sp. subtype 1 (strain ATCC 50177 / NandII)</name>
    <dbReference type="NCBI Taxonomy" id="478820"/>
    <lineage>
        <taxon>Eukaryota</taxon>
        <taxon>Sar</taxon>
        <taxon>Stramenopiles</taxon>
        <taxon>Bigyra</taxon>
        <taxon>Opalozoa</taxon>
        <taxon>Opalinata</taxon>
        <taxon>Blastocystidae</taxon>
        <taxon>Blastocystis</taxon>
    </lineage>
</organism>
<name>A0A196SHJ2_BLAHN</name>
<proteinExistence type="predicted"/>
<dbReference type="Pfam" id="PF00397">
    <property type="entry name" value="WW"/>
    <property type="match status" value="1"/>
</dbReference>
<feature type="compositionally biased region" description="Basic residues" evidence="1">
    <location>
        <begin position="712"/>
        <end position="727"/>
    </location>
</feature>
<feature type="compositionally biased region" description="Polar residues" evidence="1">
    <location>
        <begin position="121"/>
        <end position="144"/>
    </location>
</feature>
<dbReference type="SUPFAM" id="SSF81698">
    <property type="entry name" value="FF domain"/>
    <property type="match status" value="4"/>
</dbReference>
<feature type="region of interest" description="Disordered" evidence="1">
    <location>
        <begin position="705"/>
        <end position="727"/>
    </location>
</feature>
<dbReference type="EMBL" id="LXWW01000140">
    <property type="protein sequence ID" value="OAO15434.1"/>
    <property type="molecule type" value="Genomic_DNA"/>
</dbReference>
<sequence length="727" mass="83907">MFGRGKSSILPAWMSAGGSQSSVSSASAATSYKTESHRSDRWDNSGSSSAQSANRSSSRSTGSSEAENIMNALKMTPSSQPVRATSKSSVKRNQNYDSYSSQSNNKPNGKRQQQQTYQVQNTMMTGKSQNNRGRGQQQSKGLQMSFSNVSGIKAGGASDWSVYKTPEGVEYYYNQRTRATTYEKPDELKSEAERALKPCPWKEFKTADGRLYWNNSVTQVSVWEEPEELKQYKAKLSDLQAQLPDATASFTQQPVGNSPFIATIQAPVTRTSPVRAAPVASPEPAPEVPAAKPAAQVKTWKTEAEARAAFESLLRETVTRPSMSWKEVVPLLTKDIRYTAIGTSGQRKQIFSEFVSRMAREVQEAKQRKLVEDEQKFREMLKQCAQIKRGLGFSDVQKLLREDERWKALESARREQVVYAYLKELEAAEKESERQAYKQEVEGFKKTLQGMELTEKSRWADMQEEVKKRYTGKLISEKSQRDLFYDYIDRMHMENEKKRREQEAEVKKLTIEILEQLLLQDKMNSRVRDAEVKSLVLKDERMKGKMVEEEAVMKWVKDFRDRAEEEMHNAMKDITELVRENRLPITATLTPEEFSKLLEKAGSDEKTKKRVDAWKDLLNKRKTVAAVSLKHALSRIVKEDEKKATPQEKRDFKHLLSEYLYYPEHLEYQYEEVKPQLQSKHRWQAVKTEEERKAWYKEYMSELKEKQDKKKREGSHHHHHHHSSSRH</sequence>
<accession>A0A196SHJ2</accession>
<dbReference type="Gene3D" id="2.20.70.10">
    <property type="match status" value="2"/>
</dbReference>
<dbReference type="OrthoDB" id="187617at2759"/>
<dbReference type="PROSITE" id="PS50020">
    <property type="entry name" value="WW_DOMAIN_2"/>
    <property type="match status" value="2"/>
</dbReference>
<evidence type="ECO:0000259" key="3">
    <source>
        <dbReference type="PROSITE" id="PS51676"/>
    </source>
</evidence>
<gene>
    <name evidence="4" type="ORF">AV274_2852</name>
</gene>
<dbReference type="GO" id="GO:0071004">
    <property type="term" value="C:U2-type prespliceosome"/>
    <property type="evidence" value="ECO:0007669"/>
    <property type="project" value="TreeGrafter"/>
</dbReference>
<evidence type="ECO:0000259" key="2">
    <source>
        <dbReference type="PROSITE" id="PS50020"/>
    </source>
</evidence>